<evidence type="ECO:0000313" key="4">
    <source>
        <dbReference type="Proteomes" id="UP000177011"/>
    </source>
</evidence>
<dbReference type="CDD" id="cd00093">
    <property type="entry name" value="HTH_XRE"/>
    <property type="match status" value="1"/>
</dbReference>
<dbReference type="Pfam" id="PF09136">
    <property type="entry name" value="Glucodextran_B"/>
    <property type="match status" value="1"/>
</dbReference>
<keyword evidence="1" id="KW-0812">Transmembrane</keyword>
<dbReference type="PANTHER" id="PTHR34475:SF1">
    <property type="entry name" value="CYTOSKELETON PROTEIN RODZ"/>
    <property type="match status" value="1"/>
</dbReference>
<comment type="caution">
    <text evidence="3">The sequence shown here is derived from an EMBL/GenBank/DDBJ whole genome shotgun (WGS) entry which is preliminary data.</text>
</comment>
<dbReference type="PANTHER" id="PTHR34475">
    <property type="match status" value="1"/>
</dbReference>
<evidence type="ECO:0000259" key="2">
    <source>
        <dbReference type="PROSITE" id="PS50943"/>
    </source>
</evidence>
<dbReference type="InterPro" id="IPR001387">
    <property type="entry name" value="Cro/C1-type_HTH"/>
</dbReference>
<dbReference type="SUPFAM" id="SSF47413">
    <property type="entry name" value="lambda repressor-like DNA-binding domains"/>
    <property type="match status" value="1"/>
</dbReference>
<dbReference type="Gene3D" id="1.10.260.40">
    <property type="entry name" value="lambda repressor-like DNA-binding domains"/>
    <property type="match status" value="1"/>
</dbReference>
<dbReference type="Proteomes" id="UP000177011">
    <property type="component" value="Unassembled WGS sequence"/>
</dbReference>
<gene>
    <name evidence="3" type="ORF">A2935_01265</name>
</gene>
<protein>
    <recommendedName>
        <fullName evidence="2">HTH cro/C1-type domain-containing protein</fullName>
    </recommendedName>
</protein>
<dbReference type="Pfam" id="PF13413">
    <property type="entry name" value="HTH_25"/>
    <property type="match status" value="1"/>
</dbReference>
<dbReference type="InterPro" id="IPR010982">
    <property type="entry name" value="Lambda_DNA-bd_dom_sf"/>
</dbReference>
<dbReference type="InterPro" id="IPR013783">
    <property type="entry name" value="Ig-like_fold"/>
</dbReference>
<feature type="transmembrane region" description="Helical" evidence="1">
    <location>
        <begin position="104"/>
        <end position="123"/>
    </location>
</feature>
<reference evidence="3 4" key="1">
    <citation type="journal article" date="2016" name="Nat. Commun.">
        <title>Thousands of microbial genomes shed light on interconnected biogeochemical processes in an aquifer system.</title>
        <authorList>
            <person name="Anantharaman K."/>
            <person name="Brown C.T."/>
            <person name="Hug L.A."/>
            <person name="Sharon I."/>
            <person name="Castelle C.J."/>
            <person name="Probst A.J."/>
            <person name="Thomas B.C."/>
            <person name="Singh A."/>
            <person name="Wilkins M.J."/>
            <person name="Karaoz U."/>
            <person name="Brodie E.L."/>
            <person name="Williams K.H."/>
            <person name="Hubbard S.S."/>
            <person name="Banfield J.F."/>
        </authorList>
    </citation>
    <scope>NUCLEOTIDE SEQUENCE [LARGE SCALE GENOMIC DNA]</scope>
</reference>
<feature type="domain" description="HTH cro/C1-type" evidence="2">
    <location>
        <begin position="11"/>
        <end position="71"/>
    </location>
</feature>
<sequence>MTDFTSFKDILKNEMKERGVTLAQLSAATEISSRYLQALIDGDTDNLPPAPYIRGYLQKIAEVLDVDFSVLWKYYESDLSIRKSGGHDTLPQNRFAVRPVRKGPILITGIIIVLLAIALPYLADFFGKPSLEISFPQEESFFSQSEQITITGRVGRAQDVVSINGTEVAVLQDGTFSKEVPLSDGANSFEIIAKRFLGQETRIVRNVFYRTEPFASPSPQPSTVLEISPSVSREPFFTE</sequence>
<dbReference type="Gene3D" id="2.60.40.10">
    <property type="entry name" value="Immunoglobulins"/>
    <property type="match status" value="1"/>
</dbReference>
<dbReference type="AlphaFoldDB" id="A0A1F8DY45"/>
<keyword evidence="1" id="KW-0472">Membrane</keyword>
<evidence type="ECO:0000256" key="1">
    <source>
        <dbReference type="SAM" id="Phobius"/>
    </source>
</evidence>
<dbReference type="EMBL" id="MGIS01000012">
    <property type="protein sequence ID" value="OGM93484.1"/>
    <property type="molecule type" value="Genomic_DNA"/>
</dbReference>
<proteinExistence type="predicted"/>
<dbReference type="PROSITE" id="PS50943">
    <property type="entry name" value="HTH_CROC1"/>
    <property type="match status" value="1"/>
</dbReference>
<organism evidence="3 4">
    <name type="scientific">Candidatus Wolfebacteria bacterium RIFCSPLOWO2_01_FULL_47_17b</name>
    <dbReference type="NCBI Taxonomy" id="1802558"/>
    <lineage>
        <taxon>Bacteria</taxon>
        <taxon>Candidatus Wolfeibacteriota</taxon>
    </lineage>
</organism>
<accession>A0A1F8DY45</accession>
<dbReference type="GO" id="GO:0003677">
    <property type="term" value="F:DNA binding"/>
    <property type="evidence" value="ECO:0007669"/>
    <property type="project" value="InterPro"/>
</dbReference>
<name>A0A1F8DY45_9BACT</name>
<evidence type="ECO:0000313" key="3">
    <source>
        <dbReference type="EMBL" id="OGM93484.1"/>
    </source>
</evidence>
<dbReference type="InterPro" id="IPR050400">
    <property type="entry name" value="Bact_Cytoskel_RodZ"/>
</dbReference>
<dbReference type="SMART" id="SM00530">
    <property type="entry name" value="HTH_XRE"/>
    <property type="match status" value="1"/>
</dbReference>
<keyword evidence="1" id="KW-1133">Transmembrane helix</keyword>